<dbReference type="AlphaFoldDB" id="A0A699GZ40"/>
<sequence length="125" mass="14303">MREIKGRPQLTTPLNPTSNITSSSQTHFVTLVHPDTVDEAFFMVNYLQLEPLMRKRMRELGLQSVATHLNYSRDDVDEERELEAPPSSDHSLPEGWKGKLQKVDHSKEGYENDVASPSPLTKWIE</sequence>
<feature type="compositionally biased region" description="Basic and acidic residues" evidence="1">
    <location>
        <begin position="101"/>
        <end position="110"/>
    </location>
</feature>
<feature type="compositionally biased region" description="Polar residues" evidence="1">
    <location>
        <begin position="9"/>
        <end position="24"/>
    </location>
</feature>
<name>A0A699GZ40_TANCI</name>
<proteinExistence type="predicted"/>
<evidence type="ECO:0000313" key="2">
    <source>
        <dbReference type="EMBL" id="GEW88688.1"/>
    </source>
</evidence>
<feature type="region of interest" description="Disordered" evidence="1">
    <location>
        <begin position="69"/>
        <end position="125"/>
    </location>
</feature>
<protein>
    <submittedName>
        <fullName evidence="2">Uncharacterized protein</fullName>
    </submittedName>
</protein>
<dbReference type="EMBL" id="BKCJ010078711">
    <property type="protein sequence ID" value="GEW88688.1"/>
    <property type="molecule type" value="Genomic_DNA"/>
</dbReference>
<organism evidence="2">
    <name type="scientific">Tanacetum cinerariifolium</name>
    <name type="common">Dalmatian daisy</name>
    <name type="synonym">Chrysanthemum cinerariifolium</name>
    <dbReference type="NCBI Taxonomy" id="118510"/>
    <lineage>
        <taxon>Eukaryota</taxon>
        <taxon>Viridiplantae</taxon>
        <taxon>Streptophyta</taxon>
        <taxon>Embryophyta</taxon>
        <taxon>Tracheophyta</taxon>
        <taxon>Spermatophyta</taxon>
        <taxon>Magnoliopsida</taxon>
        <taxon>eudicotyledons</taxon>
        <taxon>Gunneridae</taxon>
        <taxon>Pentapetalae</taxon>
        <taxon>asterids</taxon>
        <taxon>campanulids</taxon>
        <taxon>Asterales</taxon>
        <taxon>Asteraceae</taxon>
        <taxon>Asteroideae</taxon>
        <taxon>Anthemideae</taxon>
        <taxon>Anthemidinae</taxon>
        <taxon>Tanacetum</taxon>
    </lineage>
</organism>
<evidence type="ECO:0000256" key="1">
    <source>
        <dbReference type="SAM" id="MobiDB-lite"/>
    </source>
</evidence>
<feature type="region of interest" description="Disordered" evidence="1">
    <location>
        <begin position="1"/>
        <end position="24"/>
    </location>
</feature>
<gene>
    <name evidence="2" type="ORF">Tci_260664</name>
</gene>
<comment type="caution">
    <text evidence="2">The sequence shown here is derived from an EMBL/GenBank/DDBJ whole genome shotgun (WGS) entry which is preliminary data.</text>
</comment>
<reference evidence="2" key="1">
    <citation type="journal article" date="2019" name="Sci. Rep.">
        <title>Draft genome of Tanacetum cinerariifolium, the natural source of mosquito coil.</title>
        <authorList>
            <person name="Yamashiro T."/>
            <person name="Shiraishi A."/>
            <person name="Satake H."/>
            <person name="Nakayama K."/>
        </authorList>
    </citation>
    <scope>NUCLEOTIDE SEQUENCE</scope>
</reference>
<accession>A0A699GZ40</accession>